<reference evidence="1" key="1">
    <citation type="submission" date="2020-04" db="EMBL/GenBank/DDBJ databases">
        <authorList>
            <person name="Alioto T."/>
            <person name="Alioto T."/>
            <person name="Gomez Garrido J."/>
        </authorList>
    </citation>
    <scope>NUCLEOTIDE SEQUENCE</scope>
    <source>
        <strain evidence="1">A484AB</strain>
    </source>
</reference>
<evidence type="ECO:0000313" key="1">
    <source>
        <dbReference type="EMBL" id="CAB3992554.1"/>
    </source>
</evidence>
<gene>
    <name evidence="1" type="ORF">PACLA_8A021623</name>
</gene>
<sequence length="71" mass="8262">MPMDACCNSLMLNSSQCGTNLRLLGCLDKEHWECLMNQRHGLEQLVVAEKSRPMEKRYSIYWEWIVGSEVV</sequence>
<keyword evidence="2" id="KW-1185">Reference proteome</keyword>
<dbReference type="EMBL" id="CACRXK020002073">
    <property type="protein sequence ID" value="CAB3992554.1"/>
    <property type="molecule type" value="Genomic_DNA"/>
</dbReference>
<organism evidence="1 2">
    <name type="scientific">Paramuricea clavata</name>
    <name type="common">Red gorgonian</name>
    <name type="synonym">Violescent sea-whip</name>
    <dbReference type="NCBI Taxonomy" id="317549"/>
    <lineage>
        <taxon>Eukaryota</taxon>
        <taxon>Metazoa</taxon>
        <taxon>Cnidaria</taxon>
        <taxon>Anthozoa</taxon>
        <taxon>Octocorallia</taxon>
        <taxon>Malacalcyonacea</taxon>
        <taxon>Plexauridae</taxon>
        <taxon>Paramuricea</taxon>
    </lineage>
</organism>
<dbReference type="Proteomes" id="UP001152795">
    <property type="component" value="Unassembled WGS sequence"/>
</dbReference>
<name>A0A7D9HUZ7_PARCT</name>
<comment type="caution">
    <text evidence="1">The sequence shown here is derived from an EMBL/GenBank/DDBJ whole genome shotgun (WGS) entry which is preliminary data.</text>
</comment>
<protein>
    <submittedName>
        <fullName evidence="1">Uncharacterized protein</fullName>
    </submittedName>
</protein>
<accession>A0A7D9HUZ7</accession>
<proteinExistence type="predicted"/>
<dbReference type="AlphaFoldDB" id="A0A7D9HUZ7"/>
<evidence type="ECO:0000313" key="2">
    <source>
        <dbReference type="Proteomes" id="UP001152795"/>
    </source>
</evidence>